<organism evidence="4 5">
    <name type="scientific">Gracilibacillus caseinilyticus</name>
    <dbReference type="NCBI Taxonomy" id="2932256"/>
    <lineage>
        <taxon>Bacteria</taxon>
        <taxon>Bacillati</taxon>
        <taxon>Bacillota</taxon>
        <taxon>Bacilli</taxon>
        <taxon>Bacillales</taxon>
        <taxon>Bacillaceae</taxon>
        <taxon>Gracilibacillus</taxon>
    </lineage>
</organism>
<dbReference type="Pfam" id="PF01464">
    <property type="entry name" value="SLT"/>
    <property type="match status" value="1"/>
</dbReference>
<dbReference type="InterPro" id="IPR008258">
    <property type="entry name" value="Transglycosylase_SLT_dom_1"/>
</dbReference>
<feature type="domain" description="SLH" evidence="3">
    <location>
        <begin position="424"/>
        <end position="476"/>
    </location>
</feature>
<evidence type="ECO:0000313" key="4">
    <source>
        <dbReference type="EMBL" id="UOQ50287.1"/>
    </source>
</evidence>
<evidence type="ECO:0000313" key="5">
    <source>
        <dbReference type="Proteomes" id="UP000831782"/>
    </source>
</evidence>
<dbReference type="RefSeq" id="WP_244723767.1">
    <property type="nucleotide sequence ID" value="NZ_CP095072.1"/>
</dbReference>
<dbReference type="SUPFAM" id="SSF53955">
    <property type="entry name" value="Lysozyme-like"/>
    <property type="match status" value="1"/>
</dbReference>
<accession>A0ABY4F0T8</accession>
<feature type="domain" description="SLH" evidence="3">
    <location>
        <begin position="357"/>
        <end position="423"/>
    </location>
</feature>
<proteinExistence type="predicted"/>
<sequence length="476" mass="53282">MKWKLALSLTAVLFMITPLHNEAATEDIMDIKEMITEVSMEEDIPPEILKAIAYNENAFQQFDENGEPYISDDGGIGVMQVTPEKTDVPVDINRLKTDTEYNIRMGAKILNAKWDLNYLPIINNHSKDVLENWYFAITAYNGLSKQNDPNLHPDSAYAEEIYSYISSRSLLEKDGDYFDFPTFEFNYEDNSSIMHFPVGVDYQTTKSTMTRQSHEIGDLVYIDGKDGGANRYDELYGTSTRVAANTTWTIESKPIEAEGSRNDPASNHYVYYKVSNGNVEGYIASSYLVPLLFNDITPGTDEAESIQQLVTKGIINGYTLDDGTKEFRPAKTLSRSQAAELLKRSLDLSIPNNVETILNNYNDVDANHYYAEAIAATYEAGILQGAPADNGRVFNDDEPLSRSQMASILVRAFNLEDTKENTGVNLDNVSGSHKESVKILAQHGLTTQLDDFRPAESVSRGQFATFLYRALQLGNN</sequence>
<evidence type="ECO:0000259" key="3">
    <source>
        <dbReference type="PROSITE" id="PS51272"/>
    </source>
</evidence>
<dbReference type="PROSITE" id="PS51272">
    <property type="entry name" value="SLH"/>
    <property type="match status" value="3"/>
</dbReference>
<dbReference type="InterPro" id="IPR001119">
    <property type="entry name" value="SLH_dom"/>
</dbReference>
<feature type="chain" id="PRO_5046564691" evidence="2">
    <location>
        <begin position="24"/>
        <end position="476"/>
    </location>
</feature>
<evidence type="ECO:0000256" key="2">
    <source>
        <dbReference type="SAM" id="SignalP"/>
    </source>
</evidence>
<gene>
    <name evidence="4" type="ORF">MUN88_09620</name>
</gene>
<dbReference type="Proteomes" id="UP000831782">
    <property type="component" value="Chromosome"/>
</dbReference>
<dbReference type="EMBL" id="CP095072">
    <property type="protein sequence ID" value="UOQ50287.1"/>
    <property type="molecule type" value="Genomic_DNA"/>
</dbReference>
<keyword evidence="5" id="KW-1185">Reference proteome</keyword>
<feature type="domain" description="SLH" evidence="3">
    <location>
        <begin position="289"/>
        <end position="356"/>
    </location>
</feature>
<name>A0ABY4F0T8_9BACI</name>
<keyword evidence="1 2" id="KW-0732">Signal</keyword>
<feature type="signal peptide" evidence="2">
    <location>
        <begin position="1"/>
        <end position="23"/>
    </location>
</feature>
<evidence type="ECO:0000256" key="1">
    <source>
        <dbReference type="ARBA" id="ARBA00022729"/>
    </source>
</evidence>
<dbReference type="InterPro" id="IPR051465">
    <property type="entry name" value="Cell_Envelope_Struct_Comp"/>
</dbReference>
<dbReference type="Gene3D" id="1.10.530.10">
    <property type="match status" value="1"/>
</dbReference>
<dbReference type="PANTHER" id="PTHR43308">
    <property type="entry name" value="OUTER MEMBRANE PROTEIN ALPHA-RELATED"/>
    <property type="match status" value="1"/>
</dbReference>
<reference evidence="4 5" key="1">
    <citation type="submission" date="2022-04" db="EMBL/GenBank/DDBJ databases">
        <title>Gracilibacillus sp. isolated from saltern.</title>
        <authorList>
            <person name="Won M."/>
            <person name="Lee C.-M."/>
            <person name="Woen H.-Y."/>
            <person name="Kwon S.-W."/>
        </authorList>
    </citation>
    <scope>NUCLEOTIDE SEQUENCE [LARGE SCALE GENOMIC DNA]</scope>
    <source>
        <strain evidence="4 5">SSWR10-1</strain>
    </source>
</reference>
<protein>
    <submittedName>
        <fullName evidence="4">S-layer homology domain-containing protein</fullName>
    </submittedName>
</protein>
<dbReference type="Pfam" id="PF00395">
    <property type="entry name" value="SLH"/>
    <property type="match status" value="2"/>
</dbReference>
<dbReference type="InterPro" id="IPR023346">
    <property type="entry name" value="Lysozyme-like_dom_sf"/>
</dbReference>